<evidence type="ECO:0000256" key="19">
    <source>
        <dbReference type="ARBA" id="ARBA00079369"/>
    </source>
</evidence>
<dbReference type="InterPro" id="IPR014729">
    <property type="entry name" value="Rossmann-like_a/b/a_fold"/>
</dbReference>
<evidence type="ECO:0000256" key="9">
    <source>
        <dbReference type="ARBA" id="ARBA00022642"/>
    </source>
</evidence>
<keyword evidence="10" id="KW-0808">Transferase</keyword>
<evidence type="ECO:0000256" key="20">
    <source>
        <dbReference type="ARBA" id="ARBA00093425"/>
    </source>
</evidence>
<evidence type="ECO:0000256" key="10">
    <source>
        <dbReference type="ARBA" id="ARBA00022679"/>
    </source>
</evidence>
<evidence type="ECO:0000313" key="24">
    <source>
        <dbReference type="Proteomes" id="UP001607302"/>
    </source>
</evidence>
<dbReference type="EC" id="2.7.7.1" evidence="8"/>
<evidence type="ECO:0000256" key="3">
    <source>
        <dbReference type="ARBA" id="ARBA00004658"/>
    </source>
</evidence>
<sequence>MSCDLTFKKIYRLTSVVMGYQVWLKRQSVWSLLRFYDACYYTFITRIAWYTVFQIQEVSRQRVRRFYNTVVSTYLLTKEEKMSPKRIILMSCGSYNPPTNMHLRMFEVARDHLHRMGHDIVVGGVISPVHDAYAKKELAPATHRCSMLRLALQDSDWIRLCTWETRQSGWTRTRSSLQYHQNLLNLFLFDTNDIKNNIPKEDLEWIPENIRNSQDQTPIQIKLLCGADLLESFGTSDLWIEEDIDAIVGQHGLVVITREGSNPNKFIYDSDILSRHMNNIHIVTEWIPNEVSSSKIRRAFKRGESVRYLLQDSVIDYVHKNGIYNTNSSTTTIKLDLTSPNANDYLTIDPKYQSTFLTPSPSDVTMESPSPIEIISIDVPDTVLRKNLQNATSAAFVASRQSMGLEEAREKFINAITAENVNAKHVTSSTKAAYPGQAKQIIATESGESQILDEVGSVNEEIRVNMRVPSKVNETSSNSSTFEDVSTKIDRVETIGPSDNIDRTEKTESGNKVDANLELDDNREDKNVRLLSVEEKVKSEIDSRFKCALSDFTISKDDHTYSKLMNSDKDNEVIATDQNVKEDVRDVQPKVVEDTSNDIGNDRRDIQSEESKIEQCVDETFLDTAMDIKKDTEEDNIFQSVELSPAASTIEAVSVIENLVIKNQESCEEKEEDKKKFNGDIQTEEKAQSSKRSSKRDSNLEIDGKYLKSVVNSRKSPRKVKDSQLRQFECISPVGQDRIDVSVIEQKPGRARSLKSTNSRRGTSDTKSQDITMNTQRCDTVLKGSLDSMIKANESKTTLRKKTGKNSKETFSKKSKSYESIKRIQEVYLGEPSKTDSSTSQTLITAEEFDPQTDEFCSICCYMNELTMRTEEEISSPNQETFYTLRSNCSSLEDSTECDICSSWNLQSSNEVLDRTILSTTNNEESLCEICEICGEVGDNMEFQKESIMLPRQVKVYQDKRILEDDYKILDNTTITDVSLEEDSFEIENCGLMSGTESMDDRGVLQSEDEPKGNEKLTSIKSMYSRGTSLKTREKYFVPKDELAILSSGSRKIARKGSLLKKKPDDHQIVVSQDKRRYSSADNLQLAKVFATRTDKCLRSSKSGKSTGSADNIRSSRNSSRRCKSLQRSVDNVRYLDSSTDNLDSLAESLGQEDNDDRPFDWNEKPKVRDNETVKMILTKHGIKIISEKETAL</sequence>
<dbReference type="InterPro" id="IPR051182">
    <property type="entry name" value="Euk_NMN_adenylyltrnsfrase"/>
</dbReference>
<evidence type="ECO:0000256" key="13">
    <source>
        <dbReference type="ARBA" id="ARBA00022840"/>
    </source>
</evidence>
<keyword evidence="15" id="KW-0496">Mitochondrion</keyword>
<keyword evidence="9" id="KW-0662">Pyridine nucleotide biosynthesis</keyword>
<gene>
    <name evidence="23" type="ORF">V1478_010630</name>
</gene>
<comment type="pathway">
    <text evidence="3">Cofactor biosynthesis; NAD(+) biosynthesis; NAD(+) from nicotinamide D-ribonucleotide: step 1/1.</text>
</comment>
<dbReference type="InterPro" id="IPR045094">
    <property type="entry name" value="NMNAT_euk"/>
</dbReference>
<dbReference type="Pfam" id="PF01467">
    <property type="entry name" value="CTP_transf_like"/>
    <property type="match status" value="1"/>
</dbReference>
<dbReference type="GO" id="GO:0000309">
    <property type="term" value="F:nicotinamide-nucleotide adenylyltransferase activity"/>
    <property type="evidence" value="ECO:0007669"/>
    <property type="project" value="UniProtKB-EC"/>
</dbReference>
<feature type="region of interest" description="Disordered" evidence="21">
    <location>
        <begin position="668"/>
        <end position="699"/>
    </location>
</feature>
<reference evidence="23 24" key="1">
    <citation type="journal article" date="2024" name="Ann. Entomol. Soc. Am.">
        <title>Genomic analyses of the southern and eastern yellowjacket wasps (Hymenoptera: Vespidae) reveal evolutionary signatures of social life.</title>
        <authorList>
            <person name="Catto M.A."/>
            <person name="Caine P.B."/>
            <person name="Orr S.E."/>
            <person name="Hunt B.G."/>
            <person name="Goodisman M.A.D."/>
        </authorList>
    </citation>
    <scope>NUCLEOTIDE SEQUENCE [LARGE SCALE GENOMIC DNA]</scope>
    <source>
        <strain evidence="23">233</strain>
        <tissue evidence="23">Head and thorax</tissue>
    </source>
</reference>
<dbReference type="GO" id="GO:0005759">
    <property type="term" value="C:mitochondrial matrix"/>
    <property type="evidence" value="ECO:0007669"/>
    <property type="project" value="UniProtKB-ARBA"/>
</dbReference>
<evidence type="ECO:0000256" key="18">
    <source>
        <dbReference type="ARBA" id="ARBA00075132"/>
    </source>
</evidence>
<dbReference type="GO" id="GO:0019363">
    <property type="term" value="P:pyridine nucleotide biosynthetic process"/>
    <property type="evidence" value="ECO:0007669"/>
    <property type="project" value="UniProtKB-KW"/>
</dbReference>
<dbReference type="GO" id="GO:0004515">
    <property type="term" value="F:nicotinate-nucleotide adenylyltransferase activity"/>
    <property type="evidence" value="ECO:0007669"/>
    <property type="project" value="UniProtKB-EC"/>
</dbReference>
<evidence type="ECO:0000256" key="6">
    <source>
        <dbReference type="ARBA" id="ARBA00011881"/>
    </source>
</evidence>
<dbReference type="Proteomes" id="UP001607302">
    <property type="component" value="Unassembled WGS sequence"/>
</dbReference>
<dbReference type="AlphaFoldDB" id="A0ABD2AIC1"/>
<dbReference type="PANTHER" id="PTHR12039">
    <property type="entry name" value="NICOTINAMIDE MONONUCLEOTIDE ADENYLYLTRANSFERASE"/>
    <property type="match status" value="1"/>
</dbReference>
<evidence type="ECO:0000256" key="7">
    <source>
        <dbReference type="ARBA" id="ARBA00012389"/>
    </source>
</evidence>
<comment type="function">
    <text evidence="20">Catalyzes the formation of NAD(+) from nicotinamide mononucleotide (NMN) and ATP. Can also use the deamidated form; nicotinic acid mononucleotide (NaMN) as substrate with the same efficiency. Can use triazofurin monophosphate (TrMP) as substrate. Can also use GTP and ITP as nucleotide donors. Also catalyzes the reverse reaction, i.e. the pyrophosphorolytic cleavage of NAD(+). For the pyrophosphorolytic activity, can use NAD(+), NADH, NaAD, nicotinic acid adenine dinucleotide phosphate (NHD), nicotinamide guanine dinucleotide (NGD) as substrates. Fails to cleave phosphorylated dinucleotides NADP(+), NADPH and NaADP(+). Protects against axonal degeneration following injury. May be involved in the maintenance of axonal integrity. Also functions as a stress-response chaperone protein that prevents toxic aggregation of proteins; this function may be independent of its NAD(+) synthesis activity.</text>
</comment>
<keyword evidence="24" id="KW-1185">Reference proteome</keyword>
<comment type="cofactor">
    <cofactor evidence="1">
        <name>Mg(2+)</name>
        <dbReference type="ChEBI" id="CHEBI:18420"/>
    </cofactor>
</comment>
<evidence type="ECO:0000256" key="8">
    <source>
        <dbReference type="ARBA" id="ARBA00012390"/>
    </source>
</evidence>
<evidence type="ECO:0000256" key="21">
    <source>
        <dbReference type="SAM" id="MobiDB-lite"/>
    </source>
</evidence>
<keyword evidence="11" id="KW-0548">Nucleotidyltransferase</keyword>
<dbReference type="CDD" id="cd09286">
    <property type="entry name" value="NMNAT_Eukarya"/>
    <property type="match status" value="1"/>
</dbReference>
<evidence type="ECO:0000256" key="4">
    <source>
        <dbReference type="ARBA" id="ARBA00005019"/>
    </source>
</evidence>
<dbReference type="PANTHER" id="PTHR12039:SF0">
    <property type="entry name" value="NICOTINAMIDE-NUCLEOTIDE ADENYLYLTRANSFERASE"/>
    <property type="match status" value="1"/>
</dbReference>
<comment type="pathway">
    <text evidence="4">Cofactor biosynthesis; NAD(+) biosynthesis; deamido-NAD(+) from nicotinate D-ribonucleotide: step 1/1.</text>
</comment>
<evidence type="ECO:0000256" key="14">
    <source>
        <dbReference type="ARBA" id="ARBA00023027"/>
    </source>
</evidence>
<dbReference type="InterPro" id="IPR005248">
    <property type="entry name" value="NadD/NMNAT"/>
</dbReference>
<organism evidence="23 24">
    <name type="scientific">Vespula squamosa</name>
    <name type="common">Southern yellow jacket</name>
    <name type="synonym">Wasp</name>
    <dbReference type="NCBI Taxonomy" id="30214"/>
    <lineage>
        <taxon>Eukaryota</taxon>
        <taxon>Metazoa</taxon>
        <taxon>Ecdysozoa</taxon>
        <taxon>Arthropoda</taxon>
        <taxon>Hexapoda</taxon>
        <taxon>Insecta</taxon>
        <taxon>Pterygota</taxon>
        <taxon>Neoptera</taxon>
        <taxon>Endopterygota</taxon>
        <taxon>Hymenoptera</taxon>
        <taxon>Apocrita</taxon>
        <taxon>Aculeata</taxon>
        <taxon>Vespoidea</taxon>
        <taxon>Vespidae</taxon>
        <taxon>Vespinae</taxon>
        <taxon>Vespula</taxon>
    </lineage>
</organism>
<dbReference type="FunFam" id="3.40.50.620:FF:000221">
    <property type="entry name" value="Nicotinamide/nicotinic acid mononucleotide adenylyltransferase 3"/>
    <property type="match status" value="1"/>
</dbReference>
<dbReference type="NCBIfam" id="TIGR00482">
    <property type="entry name" value="nicotinate (nicotinamide) nucleotide adenylyltransferase"/>
    <property type="match status" value="1"/>
</dbReference>
<comment type="subunit">
    <text evidence="6">Homotetramer.</text>
</comment>
<feature type="compositionally biased region" description="Basic and acidic residues" evidence="21">
    <location>
        <begin position="500"/>
        <end position="511"/>
    </location>
</feature>
<evidence type="ECO:0000256" key="2">
    <source>
        <dbReference type="ARBA" id="ARBA00004173"/>
    </source>
</evidence>
<evidence type="ECO:0000256" key="15">
    <source>
        <dbReference type="ARBA" id="ARBA00023128"/>
    </source>
</evidence>
<evidence type="ECO:0000256" key="11">
    <source>
        <dbReference type="ARBA" id="ARBA00022695"/>
    </source>
</evidence>
<feature type="domain" description="Cytidyltransferase-like" evidence="22">
    <location>
        <begin position="92"/>
        <end position="298"/>
    </location>
</feature>
<evidence type="ECO:0000256" key="5">
    <source>
        <dbReference type="ARBA" id="ARBA00007064"/>
    </source>
</evidence>
<comment type="subcellular location">
    <subcellularLocation>
        <location evidence="2">Mitochondrion</location>
    </subcellularLocation>
</comment>
<keyword evidence="12" id="KW-0547">Nucleotide-binding</keyword>
<protein>
    <recommendedName>
        <fullName evidence="17">Nicotinamide/nicotinic acid mononucleotide adenylyltransferase 3</fullName>
        <ecNumber evidence="8">2.7.7.1</ecNumber>
        <ecNumber evidence="7">2.7.7.18</ecNumber>
    </recommendedName>
    <alternativeName>
        <fullName evidence="18">Nicotinamide-nucleotide adenylyltransferase 3</fullName>
    </alternativeName>
    <alternativeName>
        <fullName evidence="19">Nicotinate-nucleotide adenylyltransferase 3</fullName>
    </alternativeName>
</protein>
<dbReference type="EC" id="2.7.7.18" evidence="7"/>
<evidence type="ECO:0000256" key="1">
    <source>
        <dbReference type="ARBA" id="ARBA00001946"/>
    </source>
</evidence>
<feature type="region of interest" description="Disordered" evidence="21">
    <location>
        <begin position="744"/>
        <end position="771"/>
    </location>
</feature>
<comment type="similarity">
    <text evidence="5">Belongs to the eukaryotic NMN adenylyltransferase family.</text>
</comment>
<evidence type="ECO:0000313" key="23">
    <source>
        <dbReference type="EMBL" id="KAL2720364.1"/>
    </source>
</evidence>
<comment type="catalytic activity">
    <reaction evidence="16">
        <text>nicotinate beta-D-ribonucleotide + ATP + H(+) = deamido-NAD(+) + diphosphate</text>
        <dbReference type="Rhea" id="RHEA:22860"/>
        <dbReference type="ChEBI" id="CHEBI:15378"/>
        <dbReference type="ChEBI" id="CHEBI:30616"/>
        <dbReference type="ChEBI" id="CHEBI:33019"/>
        <dbReference type="ChEBI" id="CHEBI:57502"/>
        <dbReference type="ChEBI" id="CHEBI:58437"/>
        <dbReference type="EC" id="2.7.7.18"/>
    </reaction>
</comment>
<name>A0ABD2AIC1_VESSQ</name>
<dbReference type="GO" id="GO:0005524">
    <property type="term" value="F:ATP binding"/>
    <property type="evidence" value="ECO:0007669"/>
    <property type="project" value="UniProtKB-KW"/>
</dbReference>
<evidence type="ECO:0000259" key="22">
    <source>
        <dbReference type="Pfam" id="PF01467"/>
    </source>
</evidence>
<evidence type="ECO:0000256" key="16">
    <source>
        <dbReference type="ARBA" id="ARBA00048721"/>
    </source>
</evidence>
<proteinExistence type="inferred from homology"/>
<dbReference type="EMBL" id="JAUDFV010000147">
    <property type="protein sequence ID" value="KAL2720364.1"/>
    <property type="molecule type" value="Genomic_DNA"/>
</dbReference>
<keyword evidence="14" id="KW-0520">NAD</keyword>
<feature type="compositionally biased region" description="Basic and acidic residues" evidence="21">
    <location>
        <begin position="672"/>
        <end position="688"/>
    </location>
</feature>
<accession>A0ABD2AIC1</accession>
<feature type="compositionally biased region" description="Polar residues" evidence="21">
    <location>
        <begin position="1100"/>
        <end position="1113"/>
    </location>
</feature>
<evidence type="ECO:0000256" key="12">
    <source>
        <dbReference type="ARBA" id="ARBA00022741"/>
    </source>
</evidence>
<dbReference type="InterPro" id="IPR004821">
    <property type="entry name" value="Cyt_trans-like"/>
</dbReference>
<feature type="region of interest" description="Disordered" evidence="21">
    <location>
        <begin position="495"/>
        <end position="518"/>
    </location>
</feature>
<dbReference type="SUPFAM" id="SSF52374">
    <property type="entry name" value="Nucleotidylyl transferase"/>
    <property type="match status" value="1"/>
</dbReference>
<keyword evidence="13" id="KW-0067">ATP-binding</keyword>
<dbReference type="Gene3D" id="3.40.50.620">
    <property type="entry name" value="HUPs"/>
    <property type="match status" value="1"/>
</dbReference>
<comment type="caution">
    <text evidence="23">The sequence shown here is derived from an EMBL/GenBank/DDBJ whole genome shotgun (WGS) entry which is preliminary data.</text>
</comment>
<feature type="region of interest" description="Disordered" evidence="21">
    <location>
        <begin position="1098"/>
        <end position="1126"/>
    </location>
</feature>
<evidence type="ECO:0000256" key="17">
    <source>
        <dbReference type="ARBA" id="ARBA00074013"/>
    </source>
</evidence>